<proteinExistence type="predicted"/>
<name>A0A6L3ZIR7_9FLAO</name>
<organism evidence="1 2">
    <name type="scientific">Phaeocystidibacter marisrubri</name>
    <dbReference type="NCBI Taxonomy" id="1577780"/>
    <lineage>
        <taxon>Bacteria</taxon>
        <taxon>Pseudomonadati</taxon>
        <taxon>Bacteroidota</taxon>
        <taxon>Flavobacteriia</taxon>
        <taxon>Flavobacteriales</taxon>
        <taxon>Phaeocystidibacteraceae</taxon>
        <taxon>Phaeocystidibacter</taxon>
    </lineage>
</organism>
<dbReference type="Proteomes" id="UP000484164">
    <property type="component" value="Unassembled WGS sequence"/>
</dbReference>
<evidence type="ECO:0000313" key="2">
    <source>
        <dbReference type="Proteomes" id="UP000484164"/>
    </source>
</evidence>
<dbReference type="AlphaFoldDB" id="A0A6L3ZIR7"/>
<accession>A0A6L3ZIR7</accession>
<dbReference type="RefSeq" id="WP_151692050.1">
    <property type="nucleotide sequence ID" value="NZ_BMGX01000002.1"/>
</dbReference>
<dbReference type="OrthoDB" id="1476808at2"/>
<gene>
    <name evidence="1" type="ORF">F8C82_03525</name>
</gene>
<sequence>MMKISPKLILGVLLVSLTSCECERSVEISGTVLESCANPIPVEGAVLTYYSHSEGQLFDTTGADGKFRFSMIEEPGLGYSNNSLSLLKDDTSDIPIGHRFLQTTQLGDIYLDHRVQFQFLLNGLSDSVGFSEKAELHIKPAFTDDEWVINGPFYNSMILEEVTLNLPPHTGYLAQDGNFYIIGQLENIGDSTAFYRAVLPLNHENIDCNEQAYTTILEFVN</sequence>
<dbReference type="PROSITE" id="PS51257">
    <property type="entry name" value="PROKAR_LIPOPROTEIN"/>
    <property type="match status" value="1"/>
</dbReference>
<reference evidence="1 2" key="1">
    <citation type="submission" date="2019-10" db="EMBL/GenBank/DDBJ databases">
        <title>Genome sequence of Phaeocystidibacter marisrubri JCM30614 (type strain).</title>
        <authorList>
            <person name="Bowman J.P."/>
        </authorList>
    </citation>
    <scope>NUCLEOTIDE SEQUENCE [LARGE SCALE GENOMIC DNA]</scope>
    <source>
        <strain evidence="1 2">JCM 30614</strain>
    </source>
</reference>
<protein>
    <submittedName>
        <fullName evidence="1">Uncharacterized protein</fullName>
    </submittedName>
</protein>
<dbReference type="EMBL" id="WBVQ01000001">
    <property type="protein sequence ID" value="KAB2817479.1"/>
    <property type="molecule type" value="Genomic_DNA"/>
</dbReference>
<keyword evidence="2" id="KW-1185">Reference proteome</keyword>
<comment type="caution">
    <text evidence="1">The sequence shown here is derived from an EMBL/GenBank/DDBJ whole genome shotgun (WGS) entry which is preliminary data.</text>
</comment>
<evidence type="ECO:0000313" key="1">
    <source>
        <dbReference type="EMBL" id="KAB2817479.1"/>
    </source>
</evidence>